<comment type="function">
    <text evidence="5">Catalyzes the cleavage of L-allo-threonine and L-threonine to glycine and acetaldehyde.</text>
</comment>
<comment type="subunit">
    <text evidence="3">Homotetramer.</text>
</comment>
<dbReference type="InterPro" id="IPR026273">
    <property type="entry name" value="Low_specificity_L-TA_bact"/>
</dbReference>
<dbReference type="Gene3D" id="3.90.1150.10">
    <property type="entry name" value="Aspartate Aminotransferase, domain 1"/>
    <property type="match status" value="1"/>
</dbReference>
<protein>
    <recommendedName>
        <fullName evidence="5">L-threonine aldolase</fullName>
        <ecNumber evidence="5">4.1.2.48</ecNumber>
    </recommendedName>
</protein>
<dbReference type="InterPro" id="IPR015422">
    <property type="entry name" value="PyrdxlP-dep_Trfase_small"/>
</dbReference>
<dbReference type="Proteomes" id="UP001597213">
    <property type="component" value="Unassembled WGS sequence"/>
</dbReference>
<keyword evidence="4 5" id="KW-0663">Pyridoxal phosphate</keyword>
<comment type="similarity">
    <text evidence="2 5">Belongs to the threonine aldolase family.</text>
</comment>
<dbReference type="SUPFAM" id="SSF53383">
    <property type="entry name" value="PLP-dependent transferases"/>
    <property type="match status" value="1"/>
</dbReference>
<dbReference type="Pfam" id="PF01212">
    <property type="entry name" value="Beta_elim_lyase"/>
    <property type="match status" value="1"/>
</dbReference>
<evidence type="ECO:0000256" key="3">
    <source>
        <dbReference type="ARBA" id="ARBA00011881"/>
    </source>
</evidence>
<dbReference type="PANTHER" id="PTHR48097">
    <property type="entry name" value="L-THREONINE ALDOLASE-RELATED"/>
    <property type="match status" value="1"/>
</dbReference>
<evidence type="ECO:0000313" key="8">
    <source>
        <dbReference type="Proteomes" id="UP001597213"/>
    </source>
</evidence>
<reference evidence="8" key="1">
    <citation type="journal article" date="2019" name="Int. J. Syst. Evol. Microbiol.">
        <title>The Global Catalogue of Microorganisms (GCM) 10K type strain sequencing project: providing services to taxonomists for standard genome sequencing and annotation.</title>
        <authorList>
            <consortium name="The Broad Institute Genomics Platform"/>
            <consortium name="The Broad Institute Genome Sequencing Center for Infectious Disease"/>
            <person name="Wu L."/>
            <person name="Ma J."/>
        </authorList>
    </citation>
    <scope>NUCLEOTIDE SEQUENCE [LARGE SCALE GENOMIC DNA]</scope>
    <source>
        <strain evidence="8">CCUG 56029</strain>
    </source>
</reference>
<dbReference type="Gene3D" id="3.40.640.10">
    <property type="entry name" value="Type I PLP-dependent aspartate aminotransferase-like (Major domain)"/>
    <property type="match status" value="1"/>
</dbReference>
<dbReference type="RefSeq" id="WP_379143261.1">
    <property type="nucleotide sequence ID" value="NZ_JBHUEN010000043.1"/>
</dbReference>
<dbReference type="InterPro" id="IPR015424">
    <property type="entry name" value="PyrdxlP-dep_Trfase"/>
</dbReference>
<sequence>MNFVSDNCSAVHPSVMEALVKANTGFMPSYGDDALTREAEDQIRELFEAPNARVAFVATGTAANALCCAMLCPPWGRVFCHKHAHIETSEAGAPEFYTGGAKLALIGQDDGRITPDDLAEGLITYGRDNVHAGQNAMLSLTNATEWGTIYAPDQVAALAAIAHEAGLAVHMDGARFANAVAALGCSPADLTWRAGVDALSFGGTKNGCMAAEAVILFNGERVDELDFRRMRGGHLWSKHRYLAAQMAAWTRGGLWLELAGHANRMAALLGRGLAGVPGVTVNQPVQSNSVFATLPQAVYQAGMARDAGFRMWPATQDERAAQVSVRLVASWATTEQDVQNLLAIIGG</sequence>
<evidence type="ECO:0000256" key="5">
    <source>
        <dbReference type="PIRNR" id="PIRNR038940"/>
    </source>
</evidence>
<organism evidence="7 8">
    <name type="scientific">Paracoccus pacificus</name>
    <dbReference type="NCBI Taxonomy" id="1463598"/>
    <lineage>
        <taxon>Bacteria</taxon>
        <taxon>Pseudomonadati</taxon>
        <taxon>Pseudomonadota</taxon>
        <taxon>Alphaproteobacteria</taxon>
        <taxon>Rhodobacterales</taxon>
        <taxon>Paracoccaceae</taxon>
        <taxon>Paracoccus</taxon>
    </lineage>
</organism>
<accession>A0ABW4R8Y9</accession>
<evidence type="ECO:0000259" key="6">
    <source>
        <dbReference type="Pfam" id="PF01212"/>
    </source>
</evidence>
<name>A0ABW4R8Y9_9RHOB</name>
<evidence type="ECO:0000256" key="1">
    <source>
        <dbReference type="ARBA" id="ARBA00001933"/>
    </source>
</evidence>
<dbReference type="InterPro" id="IPR001597">
    <property type="entry name" value="ArAA_b-elim_lyase/Thr_aldolase"/>
</dbReference>
<dbReference type="InterPro" id="IPR015421">
    <property type="entry name" value="PyrdxlP-dep_Trfase_major"/>
</dbReference>
<dbReference type="EMBL" id="JBHUEN010000043">
    <property type="protein sequence ID" value="MFD1882557.1"/>
    <property type="molecule type" value="Genomic_DNA"/>
</dbReference>
<keyword evidence="8" id="KW-1185">Reference proteome</keyword>
<comment type="cofactor">
    <cofactor evidence="1 5">
        <name>pyridoxal 5'-phosphate</name>
        <dbReference type="ChEBI" id="CHEBI:597326"/>
    </cofactor>
</comment>
<dbReference type="PIRSF" id="PIRSF038940">
    <property type="entry name" value="Low_specificity_LTA"/>
    <property type="match status" value="1"/>
</dbReference>
<keyword evidence="5" id="KW-0456">Lyase</keyword>
<proteinExistence type="inferred from homology"/>
<dbReference type="PANTHER" id="PTHR48097:SF5">
    <property type="entry name" value="LOW SPECIFICITY L-THREONINE ALDOLASE"/>
    <property type="match status" value="1"/>
</dbReference>
<feature type="domain" description="Aromatic amino acid beta-eliminating lyase/threonine aldolase" evidence="6">
    <location>
        <begin position="3"/>
        <end position="291"/>
    </location>
</feature>
<evidence type="ECO:0000256" key="2">
    <source>
        <dbReference type="ARBA" id="ARBA00006966"/>
    </source>
</evidence>
<comment type="caution">
    <text evidence="7">The sequence shown here is derived from an EMBL/GenBank/DDBJ whole genome shotgun (WGS) entry which is preliminary data.</text>
</comment>
<evidence type="ECO:0000256" key="4">
    <source>
        <dbReference type="ARBA" id="ARBA00022898"/>
    </source>
</evidence>
<gene>
    <name evidence="7" type="ORF">ACFSCT_12615</name>
</gene>
<dbReference type="EC" id="4.1.2.48" evidence="5"/>
<comment type="catalytic activity">
    <reaction evidence="5">
        <text>L-threonine = acetaldehyde + glycine</text>
        <dbReference type="Rhea" id="RHEA:19625"/>
        <dbReference type="ChEBI" id="CHEBI:15343"/>
        <dbReference type="ChEBI" id="CHEBI:57305"/>
        <dbReference type="ChEBI" id="CHEBI:57926"/>
        <dbReference type="EC" id="4.1.2.48"/>
    </reaction>
</comment>
<evidence type="ECO:0000313" key="7">
    <source>
        <dbReference type="EMBL" id="MFD1882557.1"/>
    </source>
</evidence>
<comment type="catalytic activity">
    <reaction evidence="5">
        <text>L-allo-threonine = acetaldehyde + glycine</text>
        <dbReference type="Rhea" id="RHEA:26209"/>
        <dbReference type="ChEBI" id="CHEBI:15343"/>
        <dbReference type="ChEBI" id="CHEBI:57305"/>
        <dbReference type="ChEBI" id="CHEBI:58585"/>
        <dbReference type="EC" id="4.1.2.48"/>
    </reaction>
</comment>